<dbReference type="AlphaFoldDB" id="A0AAN8K0V9"/>
<feature type="region of interest" description="Disordered" evidence="1">
    <location>
        <begin position="169"/>
        <end position="204"/>
    </location>
</feature>
<organism evidence="2 3">
    <name type="scientific">Patella caerulea</name>
    <name type="common">Rayed Mediterranean limpet</name>
    <dbReference type="NCBI Taxonomy" id="87958"/>
    <lineage>
        <taxon>Eukaryota</taxon>
        <taxon>Metazoa</taxon>
        <taxon>Spiralia</taxon>
        <taxon>Lophotrochozoa</taxon>
        <taxon>Mollusca</taxon>
        <taxon>Gastropoda</taxon>
        <taxon>Patellogastropoda</taxon>
        <taxon>Patelloidea</taxon>
        <taxon>Patellidae</taxon>
        <taxon>Patella</taxon>
    </lineage>
</organism>
<keyword evidence="3" id="KW-1185">Reference proteome</keyword>
<evidence type="ECO:0000313" key="2">
    <source>
        <dbReference type="EMBL" id="KAK6185780.1"/>
    </source>
</evidence>
<name>A0AAN8K0V9_PATCE</name>
<evidence type="ECO:0000313" key="3">
    <source>
        <dbReference type="Proteomes" id="UP001347796"/>
    </source>
</evidence>
<comment type="caution">
    <text evidence="2">The sequence shown here is derived from an EMBL/GenBank/DDBJ whole genome shotgun (WGS) entry which is preliminary data.</text>
</comment>
<gene>
    <name evidence="2" type="ORF">SNE40_007935</name>
</gene>
<proteinExistence type="predicted"/>
<dbReference type="Proteomes" id="UP001347796">
    <property type="component" value="Unassembled WGS sequence"/>
</dbReference>
<feature type="compositionally biased region" description="Polar residues" evidence="1">
    <location>
        <begin position="38"/>
        <end position="50"/>
    </location>
</feature>
<sequence>MQKTSMKCDPMTTSVGGLKPPKPPCWRDFVQQGKKENSSSPLDVSDSNKTYGVKSGGHDIVETNRSASSIPRPIKPIKRVRARIHRTRSEHLIQEEDLPDTCTAASLANTRPKEIGLRKQFLGDRLYKEENTKRCQSWLASIEACEPLDEITYTESNDVEGVDVEIPEETAWDREGGDLRPPFNTSASSSEEEQNSWQSHSKQTDRLIRTDKNLYREELLKLTAEVHKKLAKGKSLSIVDSAGIE</sequence>
<protein>
    <submittedName>
        <fullName evidence="2">Uncharacterized protein</fullName>
    </submittedName>
</protein>
<feature type="region of interest" description="Disordered" evidence="1">
    <location>
        <begin position="1"/>
        <end position="71"/>
    </location>
</feature>
<dbReference type="EMBL" id="JAZGQO010000006">
    <property type="protein sequence ID" value="KAK6185780.1"/>
    <property type="molecule type" value="Genomic_DNA"/>
</dbReference>
<evidence type="ECO:0000256" key="1">
    <source>
        <dbReference type="SAM" id="MobiDB-lite"/>
    </source>
</evidence>
<feature type="compositionally biased region" description="Polar residues" evidence="1">
    <location>
        <begin position="1"/>
        <end position="15"/>
    </location>
</feature>
<accession>A0AAN8K0V9</accession>
<reference evidence="2 3" key="1">
    <citation type="submission" date="2024-01" db="EMBL/GenBank/DDBJ databases">
        <title>The genome of the rayed Mediterranean limpet Patella caerulea (Linnaeus, 1758).</title>
        <authorList>
            <person name="Anh-Thu Weber A."/>
            <person name="Halstead-Nussloch G."/>
        </authorList>
    </citation>
    <scope>NUCLEOTIDE SEQUENCE [LARGE SCALE GENOMIC DNA]</scope>
    <source>
        <strain evidence="2">AATW-2023a</strain>
        <tissue evidence="2">Whole specimen</tissue>
    </source>
</reference>